<sequence length="652" mass="70926">MLQNLTALKELLDIFKADRGSGRSILRALCRAKLLNLRVQLALEFEDKFSDSWLNAGGWSFNIYAIEYLTALTEARQASASNPASAAELAGIRGDLVCYIARLAISLKDLRGLDRQGKAWTAQAFSKGNNLLRLVDALCRAEVSSEQTVLSAPDIVTKLLSFASGNCFPYLEQQARQVLQNAQPGGVLMRALRRWWLAAPAAQPFEGLPGELIPNIHDLIARSVLSILHTGCEVAGGDFIDAWAATILDQLESFASIAYLAADSSRGGSVADPLCINILSCVVDTHHLSPALLQQWSPDCARCPRVLAMLQQAVIHVAAWSPSAQSSDSAPSPAGEEQHWLVLFQNAVYSLYSLLESDGLRREPCAMADMVRCAEHLDDMFHTPTLHMLLESDEPTRLLEAMLRTRARWHAEWHTIGAGQETTLKHMVVRLSAGLSAQLGADSDPQAVLSLLATLRKALLICDADSNMTAFGLLPLHCLGSRCPERTAMLQLRAAPVSPHLACSNWQPVRAYCATWLLPAMLSKVHRGASEGWLAPIGQLLALLVGSTAIDDGTMTSICLELTRIAEHRLVQGGKEPQQKNAECLLIMMTGLLRVMCQLANRLLAEQDVCTFIVLLANKVLPKVAAAKLLAPETRPSLVALAKIVDEVIPTM</sequence>
<gene>
    <name evidence="1" type="ORF">WJX72_007572</name>
</gene>
<dbReference type="AlphaFoldDB" id="A0AAW1PGN1"/>
<evidence type="ECO:0000313" key="1">
    <source>
        <dbReference type="EMBL" id="KAK9808995.1"/>
    </source>
</evidence>
<organism evidence="1 2">
    <name type="scientific">[Myrmecia] bisecta</name>
    <dbReference type="NCBI Taxonomy" id="41462"/>
    <lineage>
        <taxon>Eukaryota</taxon>
        <taxon>Viridiplantae</taxon>
        <taxon>Chlorophyta</taxon>
        <taxon>core chlorophytes</taxon>
        <taxon>Trebouxiophyceae</taxon>
        <taxon>Trebouxiales</taxon>
        <taxon>Trebouxiaceae</taxon>
        <taxon>Myrmecia</taxon>
    </lineage>
</organism>
<dbReference type="Proteomes" id="UP001489004">
    <property type="component" value="Unassembled WGS sequence"/>
</dbReference>
<keyword evidence="2" id="KW-1185">Reference proteome</keyword>
<evidence type="ECO:0000313" key="2">
    <source>
        <dbReference type="Proteomes" id="UP001489004"/>
    </source>
</evidence>
<proteinExistence type="predicted"/>
<dbReference type="EMBL" id="JALJOR010000011">
    <property type="protein sequence ID" value="KAK9808995.1"/>
    <property type="molecule type" value="Genomic_DNA"/>
</dbReference>
<name>A0AAW1PGN1_9CHLO</name>
<comment type="caution">
    <text evidence="1">The sequence shown here is derived from an EMBL/GenBank/DDBJ whole genome shotgun (WGS) entry which is preliminary data.</text>
</comment>
<reference evidence="1 2" key="1">
    <citation type="journal article" date="2024" name="Nat. Commun.">
        <title>Phylogenomics reveals the evolutionary origins of lichenization in chlorophyte algae.</title>
        <authorList>
            <person name="Puginier C."/>
            <person name="Libourel C."/>
            <person name="Otte J."/>
            <person name="Skaloud P."/>
            <person name="Haon M."/>
            <person name="Grisel S."/>
            <person name="Petersen M."/>
            <person name="Berrin J.G."/>
            <person name="Delaux P.M."/>
            <person name="Dal Grande F."/>
            <person name="Keller J."/>
        </authorList>
    </citation>
    <scope>NUCLEOTIDE SEQUENCE [LARGE SCALE GENOMIC DNA]</scope>
    <source>
        <strain evidence="1 2">SAG 2043</strain>
    </source>
</reference>
<protein>
    <submittedName>
        <fullName evidence="1">Uncharacterized protein</fullName>
    </submittedName>
</protein>
<accession>A0AAW1PGN1</accession>